<name>A0A811QCE9_9POAL</name>
<protein>
    <submittedName>
        <fullName evidence="1">Uncharacterized protein</fullName>
    </submittedName>
</protein>
<evidence type="ECO:0000313" key="2">
    <source>
        <dbReference type="Proteomes" id="UP000604825"/>
    </source>
</evidence>
<evidence type="ECO:0000313" key="1">
    <source>
        <dbReference type="EMBL" id="CAD6253322.1"/>
    </source>
</evidence>
<dbReference type="AlphaFoldDB" id="A0A811QCE9"/>
<proteinExistence type="predicted"/>
<dbReference type="EMBL" id="CAJGYO010000009">
    <property type="protein sequence ID" value="CAD6253322.1"/>
    <property type="molecule type" value="Genomic_DNA"/>
</dbReference>
<reference evidence="1" key="1">
    <citation type="submission" date="2020-10" db="EMBL/GenBank/DDBJ databases">
        <authorList>
            <person name="Han B."/>
            <person name="Lu T."/>
            <person name="Zhao Q."/>
            <person name="Huang X."/>
            <person name="Zhao Y."/>
        </authorList>
    </citation>
    <scope>NUCLEOTIDE SEQUENCE</scope>
</reference>
<comment type="caution">
    <text evidence="1">The sequence shown here is derived from an EMBL/GenBank/DDBJ whole genome shotgun (WGS) entry which is preliminary data.</text>
</comment>
<gene>
    <name evidence="1" type="ORF">NCGR_LOCUS36952</name>
</gene>
<organism evidence="1 2">
    <name type="scientific">Miscanthus lutarioriparius</name>
    <dbReference type="NCBI Taxonomy" id="422564"/>
    <lineage>
        <taxon>Eukaryota</taxon>
        <taxon>Viridiplantae</taxon>
        <taxon>Streptophyta</taxon>
        <taxon>Embryophyta</taxon>
        <taxon>Tracheophyta</taxon>
        <taxon>Spermatophyta</taxon>
        <taxon>Magnoliopsida</taxon>
        <taxon>Liliopsida</taxon>
        <taxon>Poales</taxon>
        <taxon>Poaceae</taxon>
        <taxon>PACMAD clade</taxon>
        <taxon>Panicoideae</taxon>
        <taxon>Andropogonodae</taxon>
        <taxon>Andropogoneae</taxon>
        <taxon>Saccharinae</taxon>
        <taxon>Miscanthus</taxon>
    </lineage>
</organism>
<keyword evidence="2" id="KW-1185">Reference proteome</keyword>
<accession>A0A811QCE9</accession>
<dbReference type="Proteomes" id="UP000604825">
    <property type="component" value="Unassembled WGS sequence"/>
</dbReference>
<sequence length="189" mass="20054">MDDLVSGEVDVRPALGLNLKTARRRAARPASASAASSFAGFCGGPFSAVADVGGCGEEFANVVDGDISLGDTLGDDSIILIPVDLAGMSGNIGPAGDFNRFAGCSFHCFTPDCFRLADDEETFCITWEQNLPYAVFSNSATDLQYLIPADCDYSLIRSALHLSFVLPIAIGDGLEKTLLDKRHPPIYPK</sequence>